<comment type="caution">
    <text evidence="2">The sequence shown here is derived from an EMBL/GenBank/DDBJ whole genome shotgun (WGS) entry which is preliminary data.</text>
</comment>
<dbReference type="AlphaFoldDB" id="A0AA91I654"/>
<reference evidence="2 3" key="1">
    <citation type="submission" date="2016-03" db="EMBL/GenBank/DDBJ databases">
        <authorList>
            <person name="Heylen K."/>
            <person name="De Vos P."/>
            <person name="Vekeman B."/>
        </authorList>
    </citation>
    <scope>NUCLEOTIDE SEQUENCE [LARGE SCALE GENOMIC DNA]</scope>
    <source>
        <strain evidence="2 3">R-49807</strain>
    </source>
</reference>
<feature type="region of interest" description="Disordered" evidence="1">
    <location>
        <begin position="106"/>
        <end position="126"/>
    </location>
</feature>
<evidence type="ECO:0000313" key="3">
    <source>
        <dbReference type="Proteomes" id="UP000077734"/>
    </source>
</evidence>
<proteinExistence type="predicted"/>
<dbReference type="EMBL" id="LUUL01000075">
    <property type="protein sequence ID" value="OAI26049.1"/>
    <property type="molecule type" value="Genomic_DNA"/>
</dbReference>
<evidence type="ECO:0000313" key="2">
    <source>
        <dbReference type="EMBL" id="OAI26049.1"/>
    </source>
</evidence>
<gene>
    <name evidence="2" type="ORF">A1356_11975</name>
</gene>
<accession>A0AA91I654</accession>
<dbReference type="Proteomes" id="UP000077734">
    <property type="component" value="Unassembled WGS sequence"/>
</dbReference>
<feature type="compositionally biased region" description="Pro residues" evidence="1">
    <location>
        <begin position="110"/>
        <end position="120"/>
    </location>
</feature>
<keyword evidence="3" id="KW-1185">Reference proteome</keyword>
<name>A0AA91I654_9GAMM</name>
<protein>
    <submittedName>
        <fullName evidence="2">Uncharacterized protein</fullName>
    </submittedName>
</protein>
<evidence type="ECO:0000256" key="1">
    <source>
        <dbReference type="SAM" id="MobiDB-lite"/>
    </source>
</evidence>
<sequence length="271" mass="29166">MMDILQIGGGRRLSNLPRSKLYSSSALIRGAELFSRSMNNPRQQSVVGQSLPGFAKLVPNNGSFFKTAAECSSVSRSTIPGWIRAAVLAVAFPSIGYAEFITHPLDQAPPAQPAPTPAVPQTPAADQTGHADINVQFGEKKLGTCTMKYKLEGFSLAYKQYDGSGEITCRNGEKALVALSSKSIGFTIGYSSIEGEGYFTDVKYLSEIFGDYISLGSHFGFNNSIDRQILTRGEISLVLIGKGEGFDIGFTIGDLSIKPRSNPDQTPIKPR</sequence>
<organism evidence="2 3">
    <name type="scientific">Methylomonas koyamae</name>
    <dbReference type="NCBI Taxonomy" id="702114"/>
    <lineage>
        <taxon>Bacteria</taxon>
        <taxon>Pseudomonadati</taxon>
        <taxon>Pseudomonadota</taxon>
        <taxon>Gammaproteobacteria</taxon>
        <taxon>Methylococcales</taxon>
        <taxon>Methylococcaceae</taxon>
        <taxon>Methylomonas</taxon>
    </lineage>
</organism>